<feature type="compositionally biased region" description="Basic and acidic residues" evidence="1">
    <location>
        <begin position="119"/>
        <end position="131"/>
    </location>
</feature>
<dbReference type="AlphaFoldDB" id="D8PYB8"/>
<feature type="chain" id="PRO_5003120388" evidence="2">
    <location>
        <begin position="19"/>
        <end position="403"/>
    </location>
</feature>
<dbReference type="GeneID" id="9596997"/>
<dbReference type="InParanoid" id="D8PYB8"/>
<reference evidence="3 4" key="1">
    <citation type="journal article" date="2010" name="Nat. Biotechnol.">
        <title>Genome sequence of the model mushroom Schizophyllum commune.</title>
        <authorList>
            <person name="Ohm R.A."/>
            <person name="de Jong J.F."/>
            <person name="Lugones L.G."/>
            <person name="Aerts A."/>
            <person name="Kothe E."/>
            <person name="Stajich J.E."/>
            <person name="de Vries R.P."/>
            <person name="Record E."/>
            <person name="Levasseur A."/>
            <person name="Baker S.E."/>
            <person name="Bartholomew K.A."/>
            <person name="Coutinho P.M."/>
            <person name="Erdmann S."/>
            <person name="Fowler T.J."/>
            <person name="Gathman A.C."/>
            <person name="Lombard V."/>
            <person name="Henrissat B."/>
            <person name="Knabe N."/>
            <person name="Kuees U."/>
            <person name="Lilly W.W."/>
            <person name="Lindquist E."/>
            <person name="Lucas S."/>
            <person name="Magnuson J.K."/>
            <person name="Piumi F."/>
            <person name="Raudaskoski M."/>
            <person name="Salamov A."/>
            <person name="Schmutz J."/>
            <person name="Schwarze F.W.M.R."/>
            <person name="vanKuyk P.A."/>
            <person name="Horton J.S."/>
            <person name="Grigoriev I.V."/>
            <person name="Woesten H.A.B."/>
        </authorList>
    </citation>
    <scope>NUCLEOTIDE SEQUENCE [LARGE SCALE GENOMIC DNA]</scope>
    <source>
        <strain evidence="4">H4-8 / FGSC 9210</strain>
    </source>
</reference>
<proteinExistence type="predicted"/>
<sequence>MAFSVILKLLPCIGGSSAAPEEESSIRPRPRRPSNPMVIEYKPAYERASQERAVPPPSSTDGDASGSDDALPSEEDGPRADEGDVCVPARIADALKVEKSKHAVEAWLEQQDALLKEQQERYVHAQSDAESHTVGSHAGHGGDDATSPDDDATSSDDDATSSDDDATSPDDDATSSDDDQATLLAVPLERPVRHRLTIDSLREVARSVRGSTAMAARSVNRRFTVDSLRGSSAPEMQGPNEKAARVLDIYGTESSRVDNGIGSSRAQKSIGRSRAHKTSFFARIFRRKVNAQAGDREKKRRSLFDCPDCGDELVEHVMKATAALEGLVAHSQRMATIDIYRVNDPDVLTGAYRACLDQLTARMEIEQSILRTALSLSHQVLRDADEQIRPNKAMTAPCRRLPR</sequence>
<dbReference type="RefSeq" id="XP_003034729.1">
    <property type="nucleotide sequence ID" value="XM_003034683.1"/>
</dbReference>
<evidence type="ECO:0000256" key="2">
    <source>
        <dbReference type="SAM" id="SignalP"/>
    </source>
</evidence>
<feature type="signal peptide" evidence="2">
    <location>
        <begin position="1"/>
        <end position="18"/>
    </location>
</feature>
<organism evidence="4">
    <name type="scientific">Schizophyllum commune (strain H4-8 / FGSC 9210)</name>
    <name type="common">Split gill fungus</name>
    <dbReference type="NCBI Taxonomy" id="578458"/>
    <lineage>
        <taxon>Eukaryota</taxon>
        <taxon>Fungi</taxon>
        <taxon>Dikarya</taxon>
        <taxon>Basidiomycota</taxon>
        <taxon>Agaricomycotina</taxon>
        <taxon>Agaricomycetes</taxon>
        <taxon>Agaricomycetidae</taxon>
        <taxon>Agaricales</taxon>
        <taxon>Schizophyllaceae</taxon>
        <taxon>Schizophyllum</taxon>
    </lineage>
</organism>
<gene>
    <name evidence="3" type="ORF">SCHCODRAFT_107476</name>
</gene>
<dbReference type="HOGENOM" id="CLU_683625_0_0_1"/>
<dbReference type="KEGG" id="scm:SCHCO_01165265"/>
<feature type="non-terminal residue" evidence="3">
    <location>
        <position position="403"/>
    </location>
</feature>
<feature type="region of interest" description="Disordered" evidence="1">
    <location>
        <begin position="15"/>
        <end position="85"/>
    </location>
</feature>
<dbReference type="OrthoDB" id="3089020at2759"/>
<name>D8PYB8_SCHCM</name>
<protein>
    <submittedName>
        <fullName evidence="3">Expressed protein</fullName>
    </submittedName>
</protein>
<dbReference type="Proteomes" id="UP000007431">
    <property type="component" value="Unassembled WGS sequence"/>
</dbReference>
<evidence type="ECO:0000313" key="4">
    <source>
        <dbReference type="Proteomes" id="UP000007431"/>
    </source>
</evidence>
<feature type="compositionally biased region" description="Acidic residues" evidence="1">
    <location>
        <begin position="146"/>
        <end position="180"/>
    </location>
</feature>
<feature type="compositionally biased region" description="Low complexity" evidence="1">
    <location>
        <begin position="59"/>
        <end position="70"/>
    </location>
</feature>
<keyword evidence="2" id="KW-0732">Signal</keyword>
<accession>D8PYB8</accession>
<dbReference type="VEuPathDB" id="FungiDB:SCHCODRAFT_01165265"/>
<evidence type="ECO:0000256" key="1">
    <source>
        <dbReference type="SAM" id="MobiDB-lite"/>
    </source>
</evidence>
<evidence type="ECO:0000313" key="3">
    <source>
        <dbReference type="EMBL" id="EFI99826.1"/>
    </source>
</evidence>
<keyword evidence="4" id="KW-1185">Reference proteome</keyword>
<dbReference type="EMBL" id="GL377304">
    <property type="protein sequence ID" value="EFI99826.1"/>
    <property type="molecule type" value="Genomic_DNA"/>
</dbReference>
<feature type="region of interest" description="Disordered" evidence="1">
    <location>
        <begin position="119"/>
        <end position="188"/>
    </location>
</feature>